<accession>A0A5D0HU02</accession>
<dbReference type="Proteomes" id="UP000323930">
    <property type="component" value="Unassembled WGS sequence"/>
</dbReference>
<keyword evidence="3" id="KW-1185">Reference proteome</keyword>
<dbReference type="InterPro" id="IPR032774">
    <property type="entry name" value="WG_beta_rep"/>
</dbReference>
<dbReference type="RefSeq" id="WP_148542345.1">
    <property type="nucleotide sequence ID" value="NZ_VSDQ01000679.1"/>
</dbReference>
<keyword evidence="1" id="KW-0732">Signal</keyword>
<feature type="signal peptide" evidence="1">
    <location>
        <begin position="1"/>
        <end position="24"/>
    </location>
</feature>
<proteinExistence type="predicted"/>
<evidence type="ECO:0000313" key="3">
    <source>
        <dbReference type="Proteomes" id="UP000323930"/>
    </source>
</evidence>
<comment type="caution">
    <text evidence="2">The sequence shown here is derived from an EMBL/GenBank/DDBJ whole genome shotgun (WGS) entry which is preliminary data.</text>
</comment>
<evidence type="ECO:0000256" key="1">
    <source>
        <dbReference type="SAM" id="SignalP"/>
    </source>
</evidence>
<name>A0A5D0HU02_9FLAO</name>
<feature type="chain" id="PRO_5023030398" evidence="1">
    <location>
        <begin position="25"/>
        <end position="382"/>
    </location>
</feature>
<dbReference type="OrthoDB" id="5464673at2"/>
<organism evidence="2 3">
    <name type="scientific">Seonamhaeicola marinus</name>
    <dbReference type="NCBI Taxonomy" id="1912246"/>
    <lineage>
        <taxon>Bacteria</taxon>
        <taxon>Pseudomonadati</taxon>
        <taxon>Bacteroidota</taxon>
        <taxon>Flavobacteriia</taxon>
        <taxon>Flavobacteriales</taxon>
        <taxon>Flavobacteriaceae</taxon>
    </lineage>
</organism>
<dbReference type="AlphaFoldDB" id="A0A5D0HU02"/>
<gene>
    <name evidence="2" type="ORF">FUA24_11355</name>
</gene>
<dbReference type="PANTHER" id="PTHR37841:SF1">
    <property type="entry name" value="DUF3298 DOMAIN-CONTAINING PROTEIN"/>
    <property type="match status" value="1"/>
</dbReference>
<reference evidence="2 3" key="1">
    <citation type="submission" date="2019-08" db="EMBL/GenBank/DDBJ databases">
        <title>Seonamhaeicola sediminis sp. nov., isolated from marine sediment.</title>
        <authorList>
            <person name="Cao W.R."/>
        </authorList>
    </citation>
    <scope>NUCLEOTIDE SEQUENCE [LARGE SCALE GENOMIC DNA]</scope>
    <source>
        <strain evidence="2 3">B011</strain>
    </source>
</reference>
<sequence length="382" mass="43599">MKATRKKIALVFLFSVFAIGFSFSQKMALANENGKFGYINKEGTWVIEPQFKVAKNFSSECNLAEATINGDDWGFINRKGEWVIEPQFDKTKAFNSDIAVVLKDKQWFFINTKGEKILTNVNSDKIYDFKEGFSIIRQGDFVGFMNTSGDIVIEPKFTKVFNFINGYSKIREGDKWGLIDTKGNYFVKPEYDKISNVYNGNVIASKGETHGIIIEGKFQAISGAQKIWDFSVNKDYTYAKKDDLWGFIDNKGNWIVEPKYDKVRAFKNGLAPVAKNKKWGYINLKGEEIIPLKFKDAEIFSTDGLAPVKINKLWGFVNSKGDLVIEDKYAITAGGFSIFQKNNQKGFIDGLARVKDKKEWVYINTEGKVLNNKKYKHLEIFK</sequence>
<dbReference type="Pfam" id="PF14903">
    <property type="entry name" value="WG_beta_rep"/>
    <property type="match status" value="5"/>
</dbReference>
<dbReference type="PANTHER" id="PTHR37841">
    <property type="entry name" value="GLR2918 PROTEIN"/>
    <property type="match status" value="1"/>
</dbReference>
<protein>
    <submittedName>
        <fullName evidence="2">WG repeat-containing protein</fullName>
    </submittedName>
</protein>
<evidence type="ECO:0000313" key="2">
    <source>
        <dbReference type="EMBL" id="TYA73939.1"/>
    </source>
</evidence>
<dbReference type="EMBL" id="VSDQ01000679">
    <property type="protein sequence ID" value="TYA73939.1"/>
    <property type="molecule type" value="Genomic_DNA"/>
</dbReference>